<sequence length="154" mass="17941">MLINIILGFILPWISGVFLFKRARVLLYTVVPFTALFSMAGNQLGVQLGFWLLIPEGKIHLMNTIFIDFGYNPIVAAWFIYFLYYKQIRRWIMYPLFMVILNGFEIYALSVGKIIYDQGWHILYSVIIYGIGLIVIDWYFSQVIKAAKPLARLS</sequence>
<evidence type="ECO:0000313" key="3">
    <source>
        <dbReference type="Proteomes" id="UP000007397"/>
    </source>
</evidence>
<feature type="transmembrane region" description="Helical" evidence="1">
    <location>
        <begin position="30"/>
        <end position="53"/>
    </location>
</feature>
<keyword evidence="3" id="KW-1185">Reference proteome</keyword>
<feature type="transmembrane region" description="Helical" evidence="1">
    <location>
        <begin position="122"/>
        <end position="140"/>
    </location>
</feature>
<name>I0JKB7_HALH3</name>
<dbReference type="KEGG" id="hhd:HBHAL_2233"/>
<feature type="transmembrane region" description="Helical" evidence="1">
    <location>
        <begin position="96"/>
        <end position="116"/>
    </location>
</feature>
<keyword evidence="1" id="KW-0812">Transmembrane</keyword>
<reference evidence="2 3" key="1">
    <citation type="journal article" date="2013" name="Environ. Microbiol.">
        <title>Chloride and organic osmolytes: a hybrid strategy to cope with elevated salinities by the moderately halophilic, chloride-dependent bacterium Halobacillus halophilus.</title>
        <authorList>
            <person name="Saum S.H."/>
            <person name="Pfeiffer F."/>
            <person name="Palm P."/>
            <person name="Rampp M."/>
            <person name="Schuster S.C."/>
            <person name="Muller V."/>
            <person name="Oesterhelt D."/>
        </authorList>
    </citation>
    <scope>NUCLEOTIDE SEQUENCE [LARGE SCALE GENOMIC DNA]</scope>
    <source>
        <strain evidence="3">ATCC 35676 / DSM 2266 / JCM 20832 / KCTC 3685 / LMG 17431 / NBRC 102448 / NCIMB 2269</strain>
    </source>
</reference>
<keyword evidence="1" id="KW-1133">Transmembrane helix</keyword>
<protein>
    <submittedName>
        <fullName evidence="2">Uncharacterized protein</fullName>
    </submittedName>
</protein>
<dbReference type="AlphaFoldDB" id="I0JKB7"/>
<dbReference type="PATRIC" id="fig|866895.3.peg.1246"/>
<feature type="transmembrane region" description="Helical" evidence="1">
    <location>
        <begin position="65"/>
        <end position="84"/>
    </location>
</feature>
<proteinExistence type="predicted"/>
<dbReference type="eggNOG" id="ENOG50336FX">
    <property type="taxonomic scope" value="Bacteria"/>
</dbReference>
<evidence type="ECO:0000256" key="1">
    <source>
        <dbReference type="SAM" id="Phobius"/>
    </source>
</evidence>
<keyword evidence="1" id="KW-0472">Membrane</keyword>
<accession>I0JKB7</accession>
<dbReference type="Proteomes" id="UP000007397">
    <property type="component" value="Chromosome"/>
</dbReference>
<dbReference type="RefSeq" id="WP_014642488.1">
    <property type="nucleotide sequence ID" value="NC_017668.1"/>
</dbReference>
<organism evidence="2 3">
    <name type="scientific">Halobacillus halophilus (strain ATCC 35676 / DSM 2266 / JCM 20832 / KCTC 3685 / LMG 17431 / NBRC 102448 / NCIMB 2269)</name>
    <name type="common">Sporosarcina halophila</name>
    <dbReference type="NCBI Taxonomy" id="866895"/>
    <lineage>
        <taxon>Bacteria</taxon>
        <taxon>Bacillati</taxon>
        <taxon>Bacillota</taxon>
        <taxon>Bacilli</taxon>
        <taxon>Bacillales</taxon>
        <taxon>Bacillaceae</taxon>
        <taxon>Halobacillus</taxon>
    </lineage>
</organism>
<feature type="transmembrane region" description="Helical" evidence="1">
    <location>
        <begin position="6"/>
        <end position="23"/>
    </location>
</feature>
<evidence type="ECO:0000313" key="2">
    <source>
        <dbReference type="EMBL" id="CCG44586.1"/>
    </source>
</evidence>
<dbReference type="EMBL" id="HE717023">
    <property type="protein sequence ID" value="CCG44586.1"/>
    <property type="molecule type" value="Genomic_DNA"/>
</dbReference>
<gene>
    <name evidence="2" type="ordered locus">HBHAL_2233</name>
</gene>
<dbReference type="HOGENOM" id="CLU_144078_0_0_9"/>